<keyword evidence="3" id="KW-1185">Reference proteome</keyword>
<dbReference type="Pfam" id="PF03372">
    <property type="entry name" value="Exo_endo_phos"/>
    <property type="match status" value="1"/>
</dbReference>
<dbReference type="PANTHER" id="PTHR33116">
    <property type="entry name" value="REVERSE TRANSCRIPTASE ZINC-BINDING DOMAIN-CONTAINING PROTEIN-RELATED-RELATED"/>
    <property type="match status" value="1"/>
</dbReference>
<dbReference type="CDD" id="cd01650">
    <property type="entry name" value="RT_nLTR_like"/>
    <property type="match status" value="1"/>
</dbReference>
<reference evidence="2" key="2">
    <citation type="submission" date="2021-03" db="UniProtKB">
        <authorList>
            <consortium name="EnsemblPlants"/>
        </authorList>
    </citation>
    <scope>IDENTIFICATION</scope>
</reference>
<proteinExistence type="predicted"/>
<dbReference type="Proteomes" id="UP000596661">
    <property type="component" value="Chromosome 9"/>
</dbReference>
<dbReference type="Pfam" id="PF13966">
    <property type="entry name" value="zf-RVT"/>
    <property type="match status" value="1"/>
</dbReference>
<dbReference type="InterPro" id="IPR036397">
    <property type="entry name" value="RNaseH_sf"/>
</dbReference>
<evidence type="ECO:0000313" key="3">
    <source>
        <dbReference type="Proteomes" id="UP000596661"/>
    </source>
</evidence>
<dbReference type="GO" id="GO:0004523">
    <property type="term" value="F:RNA-DNA hybrid ribonuclease activity"/>
    <property type="evidence" value="ECO:0007669"/>
    <property type="project" value="InterPro"/>
</dbReference>
<dbReference type="CDD" id="cd06222">
    <property type="entry name" value="RNase_H_like"/>
    <property type="match status" value="1"/>
</dbReference>
<dbReference type="InterPro" id="IPR026960">
    <property type="entry name" value="RVT-Znf"/>
</dbReference>
<dbReference type="InterPro" id="IPR043502">
    <property type="entry name" value="DNA/RNA_pol_sf"/>
</dbReference>
<name>A0A803QES1_CANSA</name>
<dbReference type="OMA" id="DVETHEH"/>
<protein>
    <recommendedName>
        <fullName evidence="1">Reverse transcriptase domain-containing protein</fullName>
    </recommendedName>
</protein>
<dbReference type="SUPFAM" id="SSF53098">
    <property type="entry name" value="Ribonuclease H-like"/>
    <property type="match status" value="1"/>
</dbReference>
<dbReference type="EMBL" id="UZAU01000718">
    <property type="status" value="NOT_ANNOTATED_CDS"/>
    <property type="molecule type" value="Genomic_DNA"/>
</dbReference>
<dbReference type="SUPFAM" id="SSF56672">
    <property type="entry name" value="DNA/RNA polymerases"/>
    <property type="match status" value="1"/>
</dbReference>
<dbReference type="Gramene" id="evm.model.09.154">
    <property type="protein sequence ID" value="cds.evm.model.09.154"/>
    <property type="gene ID" value="evm.TU.09.154"/>
</dbReference>
<reference evidence="2" key="1">
    <citation type="submission" date="2018-11" db="EMBL/GenBank/DDBJ databases">
        <authorList>
            <person name="Grassa J C."/>
        </authorList>
    </citation>
    <scope>NUCLEOTIDE SEQUENCE [LARGE SCALE GENOMIC DNA]</scope>
</reference>
<dbReference type="SUPFAM" id="SSF56219">
    <property type="entry name" value="DNase I-like"/>
    <property type="match status" value="1"/>
</dbReference>
<dbReference type="InterPro" id="IPR002156">
    <property type="entry name" value="RNaseH_domain"/>
</dbReference>
<dbReference type="PROSITE" id="PS50878">
    <property type="entry name" value="RT_POL"/>
    <property type="match status" value="1"/>
</dbReference>
<accession>A0A803QES1</accession>
<dbReference type="EnsemblPlants" id="evm.model.09.154">
    <property type="protein sequence ID" value="cds.evm.model.09.154"/>
    <property type="gene ID" value="evm.TU.09.154"/>
</dbReference>
<evidence type="ECO:0000313" key="2">
    <source>
        <dbReference type="EnsemblPlants" id="cds.evm.model.09.154"/>
    </source>
</evidence>
<dbReference type="Pfam" id="PF13456">
    <property type="entry name" value="RVT_3"/>
    <property type="match status" value="1"/>
</dbReference>
<dbReference type="Pfam" id="PF00078">
    <property type="entry name" value="RVT_1"/>
    <property type="match status" value="1"/>
</dbReference>
<organism evidence="2 3">
    <name type="scientific">Cannabis sativa</name>
    <name type="common">Hemp</name>
    <name type="synonym">Marijuana</name>
    <dbReference type="NCBI Taxonomy" id="3483"/>
    <lineage>
        <taxon>Eukaryota</taxon>
        <taxon>Viridiplantae</taxon>
        <taxon>Streptophyta</taxon>
        <taxon>Embryophyta</taxon>
        <taxon>Tracheophyta</taxon>
        <taxon>Spermatophyta</taxon>
        <taxon>Magnoliopsida</taxon>
        <taxon>eudicotyledons</taxon>
        <taxon>Gunneridae</taxon>
        <taxon>Pentapetalae</taxon>
        <taxon>rosids</taxon>
        <taxon>fabids</taxon>
        <taxon>Rosales</taxon>
        <taxon>Cannabaceae</taxon>
        <taxon>Cannabis</taxon>
    </lineage>
</organism>
<dbReference type="InterPro" id="IPR044730">
    <property type="entry name" value="RNase_H-like_dom_plant"/>
</dbReference>
<feature type="domain" description="Reverse transcriptase" evidence="1">
    <location>
        <begin position="557"/>
        <end position="823"/>
    </location>
</feature>
<dbReference type="Gene3D" id="3.60.10.10">
    <property type="entry name" value="Endonuclease/exonuclease/phosphatase"/>
    <property type="match status" value="1"/>
</dbReference>
<dbReference type="PANTHER" id="PTHR33116:SF86">
    <property type="entry name" value="REVERSE TRANSCRIPTASE DOMAIN-CONTAINING PROTEIN"/>
    <property type="match status" value="1"/>
</dbReference>
<dbReference type="InterPro" id="IPR005135">
    <property type="entry name" value="Endo/exonuclease/phosphatase"/>
</dbReference>
<dbReference type="Gene3D" id="3.30.420.10">
    <property type="entry name" value="Ribonuclease H-like superfamily/Ribonuclease H"/>
    <property type="match status" value="1"/>
</dbReference>
<dbReference type="InterPro" id="IPR012337">
    <property type="entry name" value="RNaseH-like_sf"/>
</dbReference>
<sequence>MGRLLRPSREMRREEREVQLDAPRRSPLQAKLFHADYWETLNRLKTRRKVIRGTEVWWKLRYRKCKIFISQEADPYQAPSPMRFLSWNCRGAMRTPAVQALKAWKRRYKPDCMFLMETKSSEEGMKQLERAIGFQESISLPAEGLAGGHMLMWSIDIRMNVIRAENGVFEAMVWDPGEAQPWMLMAVYGRPYRNEKRVFWEELQSRIGQFSIPWLLLGDLNIIATPEEKRGGSIVTDSDTRILREMMHCTGGIDLGFVGCPFTWQNNRFNGGLTRERLDRAVASNDWITRYPNAKVTNAPITISDHGFILVETGKFGNKKFLPFKYFEAWGRDPTCGMTVAEAWGSGNDLKKFSKRLNDTRCALQKWRKSNFGDCDKEIQLIEARLAWIQGQQLNDNLEGEEKDLRVKLNELWFRKESIWRQKSREIWLDAGDRNTKFFHASTVIRRRRNRIWEINTNGGECLRGERRIGEAFNTFFRELFTSEAPTINNDFFDLFRAQVNAEENMWMKEIPSAEEITTTVASMHPLKAPGPDGLSGCFYRQYWQIVGESVICMIQSFFAEGRLDGRLNYTFICLIPKTERADTVEKFRPISLCNFAYKIISKILATRLRKVMDKLVSPFQSAFIPGRWIAESSILTQELVHTIKKKKGKGGLMALKLDMHKAYDRMEWCFLEKVLRANGFDDKVCELIMTCVTSVSYSVLLNGKPLKKFAPQRGLRQGDPLSPFLFLLCHEVLSKLLTKEQEMGTLKGINIARNAPPINHLMFADDTIIFARANAPNARVICKCIETYEKWYGQRCSKPKSNLLLSANINHNQKMEMLNMLEVKECTGQEQHLGNPFVFKRRKKEEYIRLKEKMLTRLEGWKCKLLSYAGRATLVQSVVMNLPLYSMSTCNVPLTTCRELDAIARKFWWTGGAEKERYKALLSWEKICRPKKAGGLGFRRFEDMNKALLTKLAWDLMISILPTNPSLKTVADLSLPGNKWDMDALKHLFGSNLGERIGSIPRLPAPASDHLVWKKAKDGEFTVKRAYWECMKPIMDCNSKIWGAIWHSNIHCRLSTMIWRVAVGCLPTKDKLVFVQNKGCFLCEADVETHEHLFWVCPFAKALWFSGPFPTRFSSCEDMGSKDVINEILLHTPTNIKKEFLSFMGVLFEEIWKVRNEVMIKAIPANIEAARSKVVRRFHEFSKASDNRVDDNNWRNSMTYLERKIPEETRYICVTDASWKDGVAGIAVGIFGKDSGQWSWNAKRTLARSPEEGELQAITWALRLGLDRKYNSIAVLSDASLLVHALQKRKFPPYWELRPMVLETWNLLDRFESASLFFVKRQDNYYADRLARCVRINGNLDGCYQREGSPYVIPNYLN</sequence>
<evidence type="ECO:0000259" key="1">
    <source>
        <dbReference type="PROSITE" id="PS50878"/>
    </source>
</evidence>
<dbReference type="GO" id="GO:0003676">
    <property type="term" value="F:nucleic acid binding"/>
    <property type="evidence" value="ECO:0007669"/>
    <property type="project" value="InterPro"/>
</dbReference>
<dbReference type="InterPro" id="IPR000477">
    <property type="entry name" value="RT_dom"/>
</dbReference>
<dbReference type="InterPro" id="IPR036691">
    <property type="entry name" value="Endo/exonu/phosph_ase_sf"/>
</dbReference>